<proteinExistence type="predicted"/>
<organism evidence="3 4">
    <name type="scientific">Candidatus Pullilachnospira stercoravium</name>
    <dbReference type="NCBI Taxonomy" id="2840913"/>
    <lineage>
        <taxon>Bacteria</taxon>
        <taxon>Bacillati</taxon>
        <taxon>Bacillota</taxon>
        <taxon>Clostridia</taxon>
        <taxon>Lachnospirales</taxon>
        <taxon>Lachnospiraceae</taxon>
        <taxon>Lachnospiraceae incertae sedis</taxon>
        <taxon>Candidatus Pullilachnospira</taxon>
    </lineage>
</organism>
<gene>
    <name evidence="3" type="ORF">IAA63_00710</name>
</gene>
<comment type="caution">
    <text evidence="3">The sequence shown here is derived from an EMBL/GenBank/DDBJ whole genome shotgun (WGS) entry which is preliminary data.</text>
</comment>
<dbReference type="Proteomes" id="UP000886723">
    <property type="component" value="Unassembled WGS sequence"/>
</dbReference>
<reference evidence="3" key="1">
    <citation type="submission" date="2020-10" db="EMBL/GenBank/DDBJ databases">
        <authorList>
            <person name="Gilroy R."/>
        </authorList>
    </citation>
    <scope>NUCLEOTIDE SEQUENCE</scope>
    <source>
        <strain evidence="3">ChiBcec2-4451</strain>
    </source>
</reference>
<feature type="chain" id="PRO_5038564088" evidence="2">
    <location>
        <begin position="23"/>
        <end position="387"/>
    </location>
</feature>
<name>A0A9D1NSW8_9FIRM</name>
<dbReference type="EMBL" id="DVON01000020">
    <property type="protein sequence ID" value="HIV11646.1"/>
    <property type="molecule type" value="Genomic_DNA"/>
</dbReference>
<evidence type="ECO:0000313" key="3">
    <source>
        <dbReference type="EMBL" id="HIV11646.1"/>
    </source>
</evidence>
<dbReference type="AlphaFoldDB" id="A0A9D1NSW8"/>
<accession>A0A9D1NSW8</accession>
<keyword evidence="2" id="KW-0732">Signal</keyword>
<protein>
    <submittedName>
        <fullName evidence="3">LPXTG cell wall anchor domain-containing protein</fullName>
    </submittedName>
</protein>
<feature type="signal peptide" evidence="2">
    <location>
        <begin position="1"/>
        <end position="22"/>
    </location>
</feature>
<keyword evidence="1" id="KW-0472">Membrane</keyword>
<keyword evidence="1" id="KW-0812">Transmembrane</keyword>
<feature type="transmembrane region" description="Helical" evidence="1">
    <location>
        <begin position="352"/>
        <end position="371"/>
    </location>
</feature>
<sequence>MKKRMAVLAGVAVFLTAATAAAAVSRVSTVEVLSTGKVDIRLEELVQGPEGISSWTDQIAVMPGMEISKIPRISNGAADCYVRALVEFSGGEESGRTLDVADLYGISDDWVRQGDYYYYKKILKSGESTDLFQGIRIPEDWEQTPEADGDWEVRVRVDAVQAAHMEPDFYEEDPWESGGRTVTIEAARMEEPLLTEETMEIRTVLVDETARQLLARPEDFIGDFGTFLPGDTRERLVQLENRTDKARSLYFRVEAGEEWMDQMNLTVTVTADGQESIRWEGKLTDSQWKEYRQICRLSPGESGQLAIELSLPGELGNQYSARSGEALFELCADEETAEAARPPKTGDATGTVWALLAAEAGAVGILAAGILHRVRRRKGGTHGRKNG</sequence>
<reference evidence="3" key="2">
    <citation type="journal article" date="2021" name="PeerJ">
        <title>Extensive microbial diversity within the chicken gut microbiome revealed by metagenomics and culture.</title>
        <authorList>
            <person name="Gilroy R."/>
            <person name="Ravi A."/>
            <person name="Getino M."/>
            <person name="Pursley I."/>
            <person name="Horton D.L."/>
            <person name="Alikhan N.F."/>
            <person name="Baker D."/>
            <person name="Gharbi K."/>
            <person name="Hall N."/>
            <person name="Watson M."/>
            <person name="Adriaenssens E.M."/>
            <person name="Foster-Nyarko E."/>
            <person name="Jarju S."/>
            <person name="Secka A."/>
            <person name="Antonio M."/>
            <person name="Oren A."/>
            <person name="Chaudhuri R.R."/>
            <person name="La Ragione R."/>
            <person name="Hildebrand F."/>
            <person name="Pallen M.J."/>
        </authorList>
    </citation>
    <scope>NUCLEOTIDE SEQUENCE</scope>
    <source>
        <strain evidence="3">ChiBcec2-4451</strain>
    </source>
</reference>
<evidence type="ECO:0000256" key="2">
    <source>
        <dbReference type="SAM" id="SignalP"/>
    </source>
</evidence>
<keyword evidence="1" id="KW-1133">Transmembrane helix</keyword>
<evidence type="ECO:0000313" key="4">
    <source>
        <dbReference type="Proteomes" id="UP000886723"/>
    </source>
</evidence>
<evidence type="ECO:0000256" key="1">
    <source>
        <dbReference type="SAM" id="Phobius"/>
    </source>
</evidence>